<dbReference type="Proteomes" id="UP001548189">
    <property type="component" value="Unassembled WGS sequence"/>
</dbReference>
<comment type="caution">
    <text evidence="11">The sequence shown here is derived from an EMBL/GenBank/DDBJ whole genome shotgun (WGS) entry which is preliminary data.</text>
</comment>
<dbReference type="Pfam" id="PF00497">
    <property type="entry name" value="SBP_bac_3"/>
    <property type="match status" value="1"/>
</dbReference>
<comment type="domain">
    <text evidence="8">The N-terminal domain does not have lytic activity and probably modulates enzymatic activity. The C-terminal domain is the catalytic active domain.</text>
</comment>
<dbReference type="PROSITE" id="PS51257">
    <property type="entry name" value="PROKAR_LIPOPROTEIN"/>
    <property type="match status" value="1"/>
</dbReference>
<evidence type="ECO:0000256" key="2">
    <source>
        <dbReference type="ARBA" id="ARBA00010333"/>
    </source>
</evidence>
<dbReference type="CDD" id="cd01009">
    <property type="entry name" value="PBP2_YfhD_N"/>
    <property type="match status" value="1"/>
</dbReference>
<keyword evidence="12" id="KW-1185">Reference proteome</keyword>
<evidence type="ECO:0000256" key="6">
    <source>
        <dbReference type="ARBA" id="ARBA00023239"/>
    </source>
</evidence>
<feature type="domain" description="Solute-binding protein family 3/N-terminal" evidence="10">
    <location>
        <begin position="51"/>
        <end position="274"/>
    </location>
</feature>
<dbReference type="EMBL" id="JBEVCJ010000015">
    <property type="protein sequence ID" value="MET1255979.1"/>
    <property type="molecule type" value="Genomic_DNA"/>
</dbReference>
<feature type="chain" id="PRO_5044937663" description="Membrane-bound lytic murein transglycosylase F" evidence="8">
    <location>
        <begin position="37"/>
        <end position="495"/>
    </location>
</feature>
<feature type="region of interest" description="LT domain" evidence="8">
    <location>
        <begin position="275"/>
        <end position="495"/>
    </location>
</feature>
<comment type="subcellular location">
    <subcellularLocation>
        <location evidence="8">Cell outer membrane</location>
        <topology evidence="8">Peripheral membrane protein</topology>
    </subcellularLocation>
    <text evidence="8">Attached to the inner leaflet of the outer membrane.</text>
</comment>
<name>A0ABV2BVR2_9GAMM</name>
<feature type="compositionally biased region" description="Low complexity" evidence="9">
    <location>
        <begin position="465"/>
        <end position="475"/>
    </location>
</feature>
<comment type="similarity">
    <text evidence="8">In the N-terminal section; belongs to the bacterial solute-binding protein 3 family.</text>
</comment>
<dbReference type="Gene3D" id="3.40.190.10">
    <property type="entry name" value="Periplasmic binding protein-like II"/>
    <property type="match status" value="2"/>
</dbReference>
<comment type="catalytic activity">
    <reaction evidence="8">
        <text>Exolytic cleavage of the (1-&gt;4)-beta-glycosidic linkage between N-acetylmuramic acid (MurNAc) and N-acetylglucosamine (GlcNAc) residues in peptidoglycan, from either the reducing or the non-reducing ends of the peptidoglycan chains, with concomitant formation of a 1,6-anhydrobond in the MurNAc residue.</text>
        <dbReference type="EC" id="4.2.2.n1"/>
    </reaction>
</comment>
<keyword evidence="4 8" id="KW-0472">Membrane</keyword>
<evidence type="ECO:0000256" key="5">
    <source>
        <dbReference type="ARBA" id="ARBA00023237"/>
    </source>
</evidence>
<dbReference type="EC" id="4.2.2.n1" evidence="8"/>
<organism evidence="11 12">
    <name type="scientific">Aliikangiella maris</name>
    <dbReference type="NCBI Taxonomy" id="3162458"/>
    <lineage>
        <taxon>Bacteria</taxon>
        <taxon>Pseudomonadati</taxon>
        <taxon>Pseudomonadota</taxon>
        <taxon>Gammaproteobacteria</taxon>
        <taxon>Oceanospirillales</taxon>
        <taxon>Pleioneaceae</taxon>
        <taxon>Aliikangiella</taxon>
    </lineage>
</organism>
<accession>A0ABV2BVR2</accession>
<dbReference type="SUPFAM" id="SSF53955">
    <property type="entry name" value="Lysozyme-like"/>
    <property type="match status" value="1"/>
</dbReference>
<dbReference type="HAMAP" id="MF_02016">
    <property type="entry name" value="MltF"/>
    <property type="match status" value="1"/>
</dbReference>
<gene>
    <name evidence="8 11" type="primary">mltF</name>
    <name evidence="11" type="ORF">ABVT43_12635</name>
</gene>
<dbReference type="NCBIfam" id="NF008112">
    <property type="entry name" value="PRK10859.1"/>
    <property type="match status" value="1"/>
</dbReference>
<dbReference type="InterPro" id="IPR001638">
    <property type="entry name" value="Solute-binding_3/MltF_N"/>
</dbReference>
<dbReference type="InterPro" id="IPR000189">
    <property type="entry name" value="Transglyc_AS"/>
</dbReference>
<evidence type="ECO:0000313" key="11">
    <source>
        <dbReference type="EMBL" id="MET1255979.1"/>
    </source>
</evidence>
<comment type="similarity">
    <text evidence="2">Belongs to the bacterial solute-binding protein 3 family.</text>
</comment>
<dbReference type="Pfam" id="PF01464">
    <property type="entry name" value="SLT"/>
    <property type="match status" value="1"/>
</dbReference>
<dbReference type="InterPro" id="IPR008258">
    <property type="entry name" value="Transglycosylase_SLT_dom_1"/>
</dbReference>
<dbReference type="CDD" id="cd13403">
    <property type="entry name" value="MLTF-like"/>
    <property type="match status" value="1"/>
</dbReference>
<feature type="region of interest" description="Disordered" evidence="9">
    <location>
        <begin position="463"/>
        <end position="495"/>
    </location>
</feature>
<protein>
    <recommendedName>
        <fullName evidence="8">Membrane-bound lytic murein transglycosylase F</fullName>
        <ecNumber evidence="8">4.2.2.n1</ecNumber>
    </recommendedName>
    <alternativeName>
        <fullName evidence="8">Murein lyase F</fullName>
    </alternativeName>
</protein>
<comment type="similarity">
    <text evidence="8">In the C-terminal section; belongs to the transglycosylase Slt family.</text>
</comment>
<evidence type="ECO:0000256" key="4">
    <source>
        <dbReference type="ARBA" id="ARBA00023136"/>
    </source>
</evidence>
<evidence type="ECO:0000256" key="3">
    <source>
        <dbReference type="ARBA" id="ARBA00022729"/>
    </source>
</evidence>
<keyword evidence="5 8" id="KW-0998">Cell outer membrane</keyword>
<evidence type="ECO:0000256" key="7">
    <source>
        <dbReference type="ARBA" id="ARBA00023316"/>
    </source>
</evidence>
<keyword evidence="3 8" id="KW-0732">Signal</keyword>
<evidence type="ECO:0000256" key="1">
    <source>
        <dbReference type="ARBA" id="ARBA00007734"/>
    </source>
</evidence>
<comment type="similarity">
    <text evidence="1">Belongs to the transglycosylase Slt family.</text>
</comment>
<feature type="signal peptide" evidence="8">
    <location>
        <begin position="1"/>
        <end position="36"/>
    </location>
</feature>
<reference evidence="11 12" key="1">
    <citation type="submission" date="2024-06" db="EMBL/GenBank/DDBJ databases">
        <authorList>
            <person name="Li F."/>
        </authorList>
    </citation>
    <scope>NUCLEOTIDE SEQUENCE [LARGE SCALE GENOMIC DNA]</scope>
    <source>
        <strain evidence="11 12">GXAS 311</strain>
    </source>
</reference>
<feature type="active site" evidence="8">
    <location>
        <position position="320"/>
    </location>
</feature>
<dbReference type="PROSITE" id="PS00922">
    <property type="entry name" value="TRANSGLYCOSYLASE"/>
    <property type="match status" value="1"/>
</dbReference>
<evidence type="ECO:0000256" key="8">
    <source>
        <dbReference type="HAMAP-Rule" id="MF_02016"/>
    </source>
</evidence>
<dbReference type="Gene3D" id="1.10.530.10">
    <property type="match status" value="1"/>
</dbReference>
<evidence type="ECO:0000313" key="12">
    <source>
        <dbReference type="Proteomes" id="UP001548189"/>
    </source>
</evidence>
<dbReference type="SUPFAM" id="SSF53850">
    <property type="entry name" value="Periplasmic binding protein-like II"/>
    <property type="match status" value="1"/>
</dbReference>
<dbReference type="InterPro" id="IPR023703">
    <property type="entry name" value="MltF"/>
</dbReference>
<proteinExistence type="inferred from homology"/>
<dbReference type="GO" id="GO:0016829">
    <property type="term" value="F:lyase activity"/>
    <property type="evidence" value="ECO:0007669"/>
    <property type="project" value="UniProtKB-KW"/>
</dbReference>
<dbReference type="PANTHER" id="PTHR35936:SF32">
    <property type="entry name" value="MEMBRANE-BOUND LYTIC MUREIN TRANSGLYCOSYLASE F"/>
    <property type="match status" value="1"/>
</dbReference>
<dbReference type="InterPro" id="IPR023346">
    <property type="entry name" value="Lysozyme-like_dom_sf"/>
</dbReference>
<dbReference type="RefSeq" id="WP_353896564.1">
    <property type="nucleotide sequence ID" value="NZ_JBEVCJ010000015.1"/>
</dbReference>
<dbReference type="PANTHER" id="PTHR35936">
    <property type="entry name" value="MEMBRANE-BOUND LYTIC MUREIN TRANSGLYCOSYLASE F"/>
    <property type="match status" value="1"/>
</dbReference>
<sequence precursor="true">MIQRWQQSFHFTANRYVHRLKLIGLLLTVSLLSACADNQLSHLERIQQKGKLVVVTRNSPTTYYESGNGPTGIEYELVSRFADSLGVELEIIVNDNIKEIIELLASGKADVAAAGLTITPERENQLRFAPAYQQITSKLVFKQGKRWPRNISQLDGELRVIAHSSYSQELLKLKTDNPELHWSETTELTNEELLMMVLDETIDYTIVDSTELDLNRRFHPELAVAFTVGKPQSLAWALPKTNDYSLFSKTIEFFGQQKIEGQLASLVEKYYGHVQKFDYVGARRFHQATQEKLHQYKDLFVDSAKDDLDWRLLAAVSYQESHWYPRAKSPTGVRGMMMLTQVTARQLGIKNRLDPKQSINGGAQYLRKILDRVPDSIQDPDRTWFALAGYNVGWGHVEDARVITEMQGANPDKWSDVKERLPLLQKKRWYKKTKYGYARGEEPVKYVTNIRRYYDVLVWQDEEQQAPPETPAENPSKTLIAATKEAEKQAEVTPD</sequence>
<comment type="function">
    <text evidence="8">Murein-degrading enzyme that degrades murein glycan strands and insoluble, high-molecular weight murein sacculi, with the concomitant formation of a 1,6-anhydromuramoyl product. Lytic transglycosylases (LTs) play an integral role in the metabolism of the peptidoglycan (PG) sacculus. Their lytic action creates space within the PG sacculus to allow for its expansion as well as for the insertion of various structures such as secretion systems and flagella.</text>
</comment>
<comment type="caution">
    <text evidence="8">Lacks conserved residue(s) required for the propagation of feature annotation.</text>
</comment>
<keyword evidence="6 8" id="KW-0456">Lyase</keyword>
<keyword evidence="7 8" id="KW-0961">Cell wall biogenesis/degradation</keyword>
<evidence type="ECO:0000256" key="9">
    <source>
        <dbReference type="SAM" id="MobiDB-lite"/>
    </source>
</evidence>
<feature type="compositionally biased region" description="Basic and acidic residues" evidence="9">
    <location>
        <begin position="484"/>
        <end position="495"/>
    </location>
</feature>
<dbReference type="SMART" id="SM00062">
    <property type="entry name" value="PBPb"/>
    <property type="match status" value="1"/>
</dbReference>
<evidence type="ECO:0000259" key="10">
    <source>
        <dbReference type="SMART" id="SM00062"/>
    </source>
</evidence>